<dbReference type="Proteomes" id="UP000030651">
    <property type="component" value="Unassembled WGS sequence"/>
</dbReference>
<dbReference type="EMBL" id="KI912114">
    <property type="protein sequence ID" value="ETS78743.1"/>
    <property type="molecule type" value="Genomic_DNA"/>
</dbReference>
<feature type="region of interest" description="Disordered" evidence="1">
    <location>
        <begin position="307"/>
        <end position="450"/>
    </location>
</feature>
<dbReference type="InParanoid" id="W3WY14"/>
<dbReference type="Pfam" id="PF10056">
    <property type="entry name" value="DUF2293"/>
    <property type="match status" value="1"/>
</dbReference>
<dbReference type="STRING" id="1229662.W3WY14"/>
<dbReference type="RefSeq" id="XP_007835368.1">
    <property type="nucleotide sequence ID" value="XM_007837177.1"/>
</dbReference>
<name>W3WY14_PESFW</name>
<dbReference type="KEGG" id="pfy:PFICI_08596"/>
<evidence type="ECO:0000259" key="2">
    <source>
        <dbReference type="Pfam" id="PF10056"/>
    </source>
</evidence>
<feature type="compositionally biased region" description="Basic residues" evidence="1">
    <location>
        <begin position="355"/>
        <end position="364"/>
    </location>
</feature>
<feature type="region of interest" description="Disordered" evidence="1">
    <location>
        <begin position="716"/>
        <end position="754"/>
    </location>
</feature>
<accession>W3WY14</accession>
<dbReference type="GeneID" id="19273609"/>
<protein>
    <recommendedName>
        <fullName evidence="2">DUF2293 domain-containing protein</fullName>
    </recommendedName>
</protein>
<feature type="compositionally biased region" description="Polar residues" evidence="1">
    <location>
        <begin position="422"/>
        <end position="436"/>
    </location>
</feature>
<evidence type="ECO:0000256" key="1">
    <source>
        <dbReference type="SAM" id="MobiDB-lite"/>
    </source>
</evidence>
<dbReference type="PANTHER" id="PTHR38113:SF1">
    <property type="entry name" value="DUF2293 DOMAIN-CONTAINING PROTEIN"/>
    <property type="match status" value="1"/>
</dbReference>
<gene>
    <name evidence="3" type="ORF">PFICI_08596</name>
</gene>
<dbReference type="InterPro" id="IPR018744">
    <property type="entry name" value="DUF2293"/>
</dbReference>
<dbReference type="HOGENOM" id="CLU_006657_0_0_1"/>
<keyword evidence="4" id="KW-1185">Reference proteome</keyword>
<evidence type="ECO:0000313" key="4">
    <source>
        <dbReference type="Proteomes" id="UP000030651"/>
    </source>
</evidence>
<feature type="domain" description="DUF2293" evidence="2">
    <location>
        <begin position="175"/>
        <end position="264"/>
    </location>
</feature>
<dbReference type="AlphaFoldDB" id="W3WY14"/>
<feature type="compositionally biased region" description="Basic and acidic residues" evidence="1">
    <location>
        <begin position="372"/>
        <end position="382"/>
    </location>
</feature>
<dbReference type="eggNOG" id="ENOG502SQ7Q">
    <property type="taxonomic scope" value="Eukaryota"/>
</dbReference>
<reference evidence="4" key="1">
    <citation type="journal article" date="2015" name="BMC Genomics">
        <title>Genomic and transcriptomic analysis of the endophytic fungus Pestalotiopsis fici reveals its lifestyle and high potential for synthesis of natural products.</title>
        <authorList>
            <person name="Wang X."/>
            <person name="Zhang X."/>
            <person name="Liu L."/>
            <person name="Xiang M."/>
            <person name="Wang W."/>
            <person name="Sun X."/>
            <person name="Che Y."/>
            <person name="Guo L."/>
            <person name="Liu G."/>
            <person name="Guo L."/>
            <person name="Wang C."/>
            <person name="Yin W.B."/>
            <person name="Stadler M."/>
            <person name="Zhang X."/>
            <person name="Liu X."/>
        </authorList>
    </citation>
    <scope>NUCLEOTIDE SEQUENCE [LARGE SCALE GENOMIC DNA]</scope>
    <source>
        <strain evidence="4">W106-1 / CGMCC3.15140</strain>
    </source>
</reference>
<evidence type="ECO:0000313" key="3">
    <source>
        <dbReference type="EMBL" id="ETS78743.1"/>
    </source>
</evidence>
<dbReference type="OrthoDB" id="5288828at2759"/>
<dbReference type="PANTHER" id="PTHR38113">
    <property type="match status" value="1"/>
</dbReference>
<feature type="region of interest" description="Disordered" evidence="1">
    <location>
        <begin position="283"/>
        <end position="302"/>
    </location>
</feature>
<feature type="compositionally biased region" description="Acidic residues" evidence="1">
    <location>
        <begin position="283"/>
        <end position="299"/>
    </location>
</feature>
<feature type="region of interest" description="Disordered" evidence="1">
    <location>
        <begin position="529"/>
        <end position="550"/>
    </location>
</feature>
<organism evidence="3 4">
    <name type="scientific">Pestalotiopsis fici (strain W106-1 / CGMCC3.15140)</name>
    <dbReference type="NCBI Taxonomy" id="1229662"/>
    <lineage>
        <taxon>Eukaryota</taxon>
        <taxon>Fungi</taxon>
        <taxon>Dikarya</taxon>
        <taxon>Ascomycota</taxon>
        <taxon>Pezizomycotina</taxon>
        <taxon>Sordariomycetes</taxon>
        <taxon>Xylariomycetidae</taxon>
        <taxon>Amphisphaeriales</taxon>
        <taxon>Sporocadaceae</taxon>
        <taxon>Pestalotiopsis</taxon>
    </lineage>
</organism>
<proteinExistence type="predicted"/>
<sequence>MGRESRKLALPAIGKHAKARHNKMDRMAQADPSIYSTLNALKQAPAPKLKHKSYFEIAENADKKDKILETQTTAKRTPPPGYEFIALGNPELTQMCKDISREQDAMIFIVSESTDESVHSHTHRLGYHFRERIVDQARDSLTASGVIMPQKIASGRPESIPKDRNQILKEADAVLRDLFPRIPNSNRIDILRHSFDKDNKFFNGREKVGMAGDLPLSRRVQLAALSHIRHTMTRYDDLLREGQKWENARKAVEQPCLDIIVKWRGDEETGRDQLDEILREVIEISDDEDSDEDSTEEEQVPAAARLAVPSDPGPNAAEAHALAQNPPAPSRASSARSPRHQPLVISLVSPAPPRKLTRKERKAARQTQQRFKRYEQVAETFRRVPGSPRSPRDKYASGSLPEMATVSVPRNLEYVREPERTVPQSAAPTLSGSYTRQDVPPIASRSRGQSPILVRVADSNMPKVGQAANRLDYSPHAMSPVRSQFQDLLVRSIEPHSPGASQIRDRATSYPFHPEMGRVAEAPRVVDRSVVPRPDGPTASTVFLGPEELPSSRRQVSTRFTEQPELFSGAGFIQVHREPSRRVPSQARPDGLAISHAIPVTRSFERRSRSPISHPQAGAYRDAGRVLYRSRPTTVYVDEPRSNGRDEFALSSRDHPIVLDDLNPRATNRSTDAHRSLQDMEYDPRQPGEVDFLRRVPVREPDRRLDRPAVTYTDVYDSRPTRVLQQPAEPPHSHLIPVRSHIGHHPEPLPYGADVFRPAHTSRPFLDSASHHAIRGSAVDAYVPVERVLPPQARHEPHYPDELAYGYQRPQERIIVRDPGRDQAFIQQPPPGPDYTYRPVPNHY</sequence>